<dbReference type="SFLD" id="SFLDG00178">
    <property type="entry name" value="enolase"/>
    <property type="match status" value="1"/>
</dbReference>
<sequence length="427" mass="45116">MTAIIDIIGREILDSRGNPTVEVDVVLEDGALGRAAVPSGASTGAHEAVELRDGDKARYLGKGVLKAVGAVNGEIFEALSGLDVEQQAQIDQIMIDLDGTANKSRLGANAILGVSLACAKAAANSLDMPLYRYVGGTSARLLPVPMMNIINGGVHADNPIDFQEFMILPVGASSFAEGLRYGAEVFHTLKSELKKAGHNTNVGDEGGFAPNLPSADAALEFVMNAIGKAGYKAGTDIVIGLDCASTEFFKDGKYVYEGEGKTRSISEQAKYLADLVGRYPIVTIEDGMSEDDMDGWKELTDLIGKKCQLVGDDLFVTNVKRLAEGIKAGRANSILIKVNQIGTLTETLAAVEMAHKAGYTSVMSHRSGETEDSTIADLAVATNCGQIKTGSLARSDRTAKYNQLLRIEQQLGKQALYGGKAALKALA</sequence>
<feature type="binding site" evidence="14">
    <location>
        <position position="155"/>
    </location>
    <ligand>
        <name>substrate</name>
    </ligand>
</feature>
<dbReference type="FunFam" id="3.20.20.120:FF:000001">
    <property type="entry name" value="Enolase"/>
    <property type="match status" value="1"/>
</dbReference>
<evidence type="ECO:0000256" key="3">
    <source>
        <dbReference type="ARBA" id="ARBA00012058"/>
    </source>
</evidence>
<dbReference type="InterPro" id="IPR020810">
    <property type="entry name" value="Enolase_C"/>
</dbReference>
<feature type="binding site" evidence="14">
    <location>
        <position position="285"/>
    </location>
    <ligand>
        <name>substrate</name>
    </ligand>
</feature>
<dbReference type="SUPFAM" id="SSF51604">
    <property type="entry name" value="Enolase C-terminal domain-like"/>
    <property type="match status" value="1"/>
</dbReference>
<evidence type="ECO:0000256" key="11">
    <source>
        <dbReference type="ARBA" id="ARBA00045763"/>
    </source>
</evidence>
<dbReference type="Gene3D" id="3.30.390.10">
    <property type="entry name" value="Enolase-like, N-terminal domain"/>
    <property type="match status" value="1"/>
</dbReference>
<comment type="function">
    <text evidence="11 12">Catalyzes the reversible conversion of 2-phosphoglycerate (2-PG) into phosphoenolpyruvate (PEP). It is essential for the degradation of carbohydrates via glycolysis.</text>
</comment>
<dbReference type="AlphaFoldDB" id="A0AAI8MEQ2"/>
<keyword evidence="7 12" id="KW-0479">Metal-binding</keyword>
<dbReference type="GO" id="GO:0004634">
    <property type="term" value="F:phosphopyruvate hydratase activity"/>
    <property type="evidence" value="ECO:0007669"/>
    <property type="project" value="UniProtKB-UniRule"/>
</dbReference>
<feature type="binding site" evidence="12">
    <location>
        <position position="366"/>
    </location>
    <ligand>
        <name>(2R)-2-phosphoglycerate</name>
        <dbReference type="ChEBI" id="CHEBI:58289"/>
    </ligand>
</feature>
<reference evidence="18 19" key="1">
    <citation type="journal article" date="2012" name="Microbes Environ.">
        <title>Complete genome sequence of Bradyrhizobium sp. S23321: insights into symbiosis evolution in soil oligotrophs.</title>
        <authorList>
            <person name="Okubo T."/>
            <person name="Tsukui T."/>
            <person name="Maita H."/>
            <person name="Okamoto S."/>
            <person name="Oshima K."/>
            <person name="Fujisawa T."/>
            <person name="Saito A."/>
            <person name="Futamata H."/>
            <person name="Hattori R."/>
            <person name="Shimomura Y."/>
            <person name="Haruta S."/>
            <person name="Morimoto S."/>
            <person name="Wang Y."/>
            <person name="Sakai Y."/>
            <person name="Hattori M."/>
            <person name="Aizawa S."/>
            <person name="Nagashima K.V.P."/>
            <person name="Masuda S."/>
            <person name="Hattori T."/>
            <person name="Yamashita A."/>
            <person name="Bao Z."/>
            <person name="Hayatsu M."/>
            <person name="Kajiya-Kanegae H."/>
            <person name="Yoshinaga I."/>
            <person name="Sakamoto K."/>
            <person name="Toyota K."/>
            <person name="Nakao M."/>
            <person name="Kohara M."/>
            <person name="Anda M."/>
            <person name="Niwa R."/>
            <person name="Jung-Hwan P."/>
            <person name="Sameshima-Saito R."/>
            <person name="Tokuda S."/>
            <person name="Yamamoto S."/>
            <person name="Yamamoto S."/>
            <person name="Yokoyama T."/>
            <person name="Akutsu T."/>
            <person name="Nakamura Y."/>
            <person name="Nakahira-Yanaka Y."/>
            <person name="Takada Hoshino Y."/>
            <person name="Hirakawa H."/>
            <person name="Mitsui H."/>
            <person name="Terasawa K."/>
            <person name="Itakura M."/>
            <person name="Sato S."/>
            <person name="Ikeda-Ohtsubo W."/>
            <person name="Sakakura N."/>
            <person name="Kaminuma E."/>
            <person name="Minamisawa K."/>
        </authorList>
    </citation>
    <scope>NUCLEOTIDE SEQUENCE [LARGE SCALE GENOMIC DNA]</scope>
    <source>
        <strain evidence="18 19">S23321</strain>
    </source>
</reference>
<evidence type="ECO:0000256" key="7">
    <source>
        <dbReference type="ARBA" id="ARBA00022723"/>
    </source>
</evidence>
<keyword evidence="9 12" id="KW-0324">Glycolysis</keyword>
<comment type="pathway">
    <text evidence="1 12">Carbohydrate degradation; glycolysis; pyruvate from D-glyceraldehyde 3-phosphate: step 4/5.</text>
</comment>
<dbReference type="EMBL" id="AP012279">
    <property type="protein sequence ID" value="BAL76578.1"/>
    <property type="molecule type" value="Genomic_DNA"/>
</dbReference>
<dbReference type="Gene3D" id="3.20.20.120">
    <property type="entry name" value="Enolase-like C-terminal domain"/>
    <property type="match status" value="1"/>
</dbReference>
<evidence type="ECO:0000313" key="18">
    <source>
        <dbReference type="EMBL" id="BAL76578.1"/>
    </source>
</evidence>
<dbReference type="GO" id="GO:0000015">
    <property type="term" value="C:phosphopyruvate hydratase complex"/>
    <property type="evidence" value="ECO:0007669"/>
    <property type="project" value="InterPro"/>
</dbReference>
<dbReference type="PIRSF" id="PIRSF001400">
    <property type="entry name" value="Enolase"/>
    <property type="match status" value="1"/>
</dbReference>
<feature type="binding site" evidence="12 15">
    <location>
        <position position="242"/>
    </location>
    <ligand>
        <name>Mg(2+)</name>
        <dbReference type="ChEBI" id="CHEBI:18420"/>
    </ligand>
</feature>
<feature type="binding site" evidence="12">
    <location>
        <position position="337"/>
    </location>
    <ligand>
        <name>(2R)-2-phosphoglycerate</name>
        <dbReference type="ChEBI" id="CHEBI:58289"/>
    </ligand>
</feature>
<evidence type="ECO:0000256" key="13">
    <source>
        <dbReference type="PIRSR" id="PIRSR001400-1"/>
    </source>
</evidence>
<feature type="active site" description="Proton donor" evidence="12 13">
    <location>
        <position position="205"/>
    </location>
</feature>
<evidence type="ECO:0000256" key="6">
    <source>
        <dbReference type="ARBA" id="ARBA00022525"/>
    </source>
</evidence>
<dbReference type="GO" id="GO:0006096">
    <property type="term" value="P:glycolytic process"/>
    <property type="evidence" value="ECO:0007669"/>
    <property type="project" value="UniProtKB-UniRule"/>
</dbReference>
<evidence type="ECO:0000259" key="17">
    <source>
        <dbReference type="SMART" id="SM01193"/>
    </source>
</evidence>
<evidence type="ECO:0000256" key="2">
    <source>
        <dbReference type="ARBA" id="ARBA00009604"/>
    </source>
</evidence>
<dbReference type="Pfam" id="PF03952">
    <property type="entry name" value="Enolase_N"/>
    <property type="match status" value="1"/>
</dbReference>
<feature type="active site" description="Proton acceptor" evidence="12 13">
    <location>
        <position position="337"/>
    </location>
</feature>
<evidence type="ECO:0000256" key="10">
    <source>
        <dbReference type="ARBA" id="ARBA00023239"/>
    </source>
</evidence>
<feature type="binding site" evidence="12 15">
    <location>
        <position position="285"/>
    </location>
    <ligand>
        <name>Mg(2+)</name>
        <dbReference type="ChEBI" id="CHEBI:18420"/>
    </ligand>
</feature>
<comment type="cofactor">
    <cofactor evidence="12">
        <name>Mg(2+)</name>
        <dbReference type="ChEBI" id="CHEBI:18420"/>
    </cofactor>
    <text evidence="12">Binds a second Mg(2+) ion via substrate during catalysis.</text>
</comment>
<keyword evidence="8 12" id="KW-0460">Magnesium</keyword>
<evidence type="ECO:0000256" key="1">
    <source>
        <dbReference type="ARBA" id="ARBA00005031"/>
    </source>
</evidence>
<keyword evidence="10 12" id="KW-0456">Lyase</keyword>
<dbReference type="SFLD" id="SFLDF00002">
    <property type="entry name" value="enolase"/>
    <property type="match status" value="1"/>
</dbReference>
<feature type="binding site" evidence="12">
    <location>
        <position position="388"/>
    </location>
    <ligand>
        <name>(2R)-2-phosphoglycerate</name>
        <dbReference type="ChEBI" id="CHEBI:58289"/>
    </ligand>
</feature>
<organism evidence="18 19">
    <name type="scientific">Bradyrhizobium cosmicum</name>
    <dbReference type="NCBI Taxonomy" id="1404864"/>
    <lineage>
        <taxon>Bacteria</taxon>
        <taxon>Pseudomonadati</taxon>
        <taxon>Pseudomonadota</taxon>
        <taxon>Alphaproteobacteria</taxon>
        <taxon>Hyphomicrobiales</taxon>
        <taxon>Nitrobacteraceae</taxon>
        <taxon>Bradyrhizobium</taxon>
    </lineage>
</organism>
<accession>A0AAI8MEQ2</accession>
<evidence type="ECO:0000256" key="8">
    <source>
        <dbReference type="ARBA" id="ARBA00022842"/>
    </source>
</evidence>
<name>A0AAI8MEQ2_9BRAD</name>
<feature type="domain" description="Enolase C-terminal TIM barrel" evidence="16">
    <location>
        <begin position="139"/>
        <end position="425"/>
    </location>
</feature>
<dbReference type="GO" id="GO:0005576">
    <property type="term" value="C:extracellular region"/>
    <property type="evidence" value="ECO:0007669"/>
    <property type="project" value="UniProtKB-SubCell"/>
</dbReference>
<dbReference type="InterPro" id="IPR036849">
    <property type="entry name" value="Enolase-like_C_sf"/>
</dbReference>
<dbReference type="GO" id="GO:0009986">
    <property type="term" value="C:cell surface"/>
    <property type="evidence" value="ECO:0007669"/>
    <property type="project" value="UniProtKB-SubCell"/>
</dbReference>
<keyword evidence="19" id="KW-1185">Reference proteome</keyword>
<comment type="subcellular location">
    <subcellularLocation>
        <location evidence="12">Cytoplasm</location>
    </subcellularLocation>
    <subcellularLocation>
        <location evidence="12">Secreted</location>
    </subcellularLocation>
    <subcellularLocation>
        <location evidence="12">Cell surface</location>
    </subcellularLocation>
    <text evidence="12">Fractions of enolase are present in both the cytoplasm and on the cell surface.</text>
</comment>
<dbReference type="PROSITE" id="PS00164">
    <property type="entry name" value="ENOLASE"/>
    <property type="match status" value="1"/>
</dbReference>
<dbReference type="InterPro" id="IPR000941">
    <property type="entry name" value="Enolase"/>
</dbReference>
<gene>
    <name evidence="12 18" type="primary">eno</name>
    <name evidence="18" type="ORF">S23_33770</name>
</gene>
<dbReference type="CDD" id="cd03313">
    <property type="entry name" value="enolase"/>
    <property type="match status" value="1"/>
</dbReference>
<keyword evidence="6 12" id="KW-0964">Secreted</keyword>
<dbReference type="HAMAP" id="MF_00318">
    <property type="entry name" value="Enolase"/>
    <property type="match status" value="1"/>
</dbReference>
<feature type="binding site" evidence="12">
    <location>
        <position position="367"/>
    </location>
    <ligand>
        <name>(2R)-2-phosphoglycerate</name>
        <dbReference type="ChEBI" id="CHEBI:58289"/>
    </ligand>
</feature>
<comment type="similarity">
    <text evidence="2 12">Belongs to the enolase family.</text>
</comment>
<comment type="cofactor">
    <cofactor evidence="15">
        <name>Mg(2+)</name>
        <dbReference type="ChEBI" id="CHEBI:18420"/>
    </cofactor>
    <text evidence="15">Mg(2+) is required for catalysis and for stabilizing the dimer.</text>
</comment>
<dbReference type="FunFam" id="3.30.390.10:FF:000001">
    <property type="entry name" value="Enolase"/>
    <property type="match status" value="1"/>
</dbReference>
<feature type="binding site" evidence="12">
    <location>
        <position position="163"/>
    </location>
    <ligand>
        <name>(2R)-2-phosphoglycerate</name>
        <dbReference type="ChEBI" id="CHEBI:58289"/>
    </ligand>
</feature>
<evidence type="ECO:0000259" key="16">
    <source>
        <dbReference type="SMART" id="SM01192"/>
    </source>
</evidence>
<protein>
    <recommendedName>
        <fullName evidence="4 12">Enolase</fullName>
        <ecNumber evidence="3 12">4.2.1.11</ecNumber>
    </recommendedName>
    <alternativeName>
        <fullName evidence="12">2-phospho-D-glycerate hydro-lyase</fullName>
    </alternativeName>
    <alternativeName>
        <fullName evidence="12">2-phosphoglycerate dehydratase</fullName>
    </alternativeName>
</protein>
<dbReference type="PANTHER" id="PTHR11902">
    <property type="entry name" value="ENOLASE"/>
    <property type="match status" value="1"/>
</dbReference>
<dbReference type="PANTHER" id="PTHR11902:SF1">
    <property type="entry name" value="ENOLASE"/>
    <property type="match status" value="1"/>
</dbReference>
<comment type="catalytic activity">
    <reaction evidence="12">
        <text>(2R)-2-phosphoglycerate = phosphoenolpyruvate + H2O</text>
        <dbReference type="Rhea" id="RHEA:10164"/>
        <dbReference type="ChEBI" id="CHEBI:15377"/>
        <dbReference type="ChEBI" id="CHEBI:58289"/>
        <dbReference type="ChEBI" id="CHEBI:58702"/>
        <dbReference type="EC" id="4.2.1.11"/>
    </reaction>
</comment>
<dbReference type="SMART" id="SM01192">
    <property type="entry name" value="Enolase_C"/>
    <property type="match status" value="1"/>
</dbReference>
<feature type="binding site" evidence="14">
    <location>
        <position position="312"/>
    </location>
    <ligand>
        <name>substrate</name>
    </ligand>
</feature>
<evidence type="ECO:0000256" key="4">
    <source>
        <dbReference type="ARBA" id="ARBA00017068"/>
    </source>
</evidence>
<dbReference type="InterPro" id="IPR020809">
    <property type="entry name" value="Enolase_CS"/>
</dbReference>
<dbReference type="GO" id="GO:0000287">
    <property type="term" value="F:magnesium ion binding"/>
    <property type="evidence" value="ECO:0007669"/>
    <property type="project" value="UniProtKB-UniRule"/>
</dbReference>
<evidence type="ECO:0000256" key="5">
    <source>
        <dbReference type="ARBA" id="ARBA00022490"/>
    </source>
</evidence>
<dbReference type="KEGG" id="brs:S23_33770"/>
<dbReference type="PRINTS" id="PR00148">
    <property type="entry name" value="ENOLASE"/>
</dbReference>
<keyword evidence="5 12" id="KW-0963">Cytoplasm</keyword>
<proteinExistence type="inferred from homology"/>
<feature type="binding site" evidence="14">
    <location>
        <position position="388"/>
    </location>
    <ligand>
        <name>substrate</name>
    </ligand>
</feature>
<evidence type="ECO:0000256" key="14">
    <source>
        <dbReference type="PIRSR" id="PIRSR001400-2"/>
    </source>
</evidence>
<dbReference type="InterPro" id="IPR029017">
    <property type="entry name" value="Enolase-like_N"/>
</dbReference>
<dbReference type="SUPFAM" id="SSF54826">
    <property type="entry name" value="Enolase N-terminal domain-like"/>
    <property type="match status" value="1"/>
</dbReference>
<dbReference type="EC" id="4.2.1.11" evidence="3 12"/>
<evidence type="ECO:0000313" key="19">
    <source>
        <dbReference type="Proteomes" id="UP000007886"/>
    </source>
</evidence>
<dbReference type="InterPro" id="IPR020811">
    <property type="entry name" value="Enolase_N"/>
</dbReference>
<dbReference type="NCBIfam" id="TIGR01060">
    <property type="entry name" value="eno"/>
    <property type="match status" value="1"/>
</dbReference>
<evidence type="ECO:0000256" key="9">
    <source>
        <dbReference type="ARBA" id="ARBA00023152"/>
    </source>
</evidence>
<evidence type="ECO:0000256" key="12">
    <source>
        <dbReference type="HAMAP-Rule" id="MF_00318"/>
    </source>
</evidence>
<feature type="binding site" evidence="12 15">
    <location>
        <position position="312"/>
    </location>
    <ligand>
        <name>Mg(2+)</name>
        <dbReference type="ChEBI" id="CHEBI:18420"/>
    </ligand>
</feature>
<evidence type="ECO:0000256" key="15">
    <source>
        <dbReference type="PIRSR" id="PIRSR001400-3"/>
    </source>
</evidence>
<dbReference type="RefSeq" id="WP_015685870.1">
    <property type="nucleotide sequence ID" value="NC_017082.1"/>
</dbReference>
<dbReference type="Proteomes" id="UP000007886">
    <property type="component" value="Chromosome"/>
</dbReference>
<dbReference type="SMART" id="SM01193">
    <property type="entry name" value="Enolase_N"/>
    <property type="match status" value="1"/>
</dbReference>
<feature type="binding site" evidence="14">
    <location>
        <position position="164"/>
    </location>
    <ligand>
        <name>substrate</name>
    </ligand>
</feature>
<dbReference type="SFLD" id="SFLDS00001">
    <property type="entry name" value="Enolase"/>
    <property type="match status" value="1"/>
</dbReference>
<dbReference type="Pfam" id="PF00113">
    <property type="entry name" value="Enolase_C"/>
    <property type="match status" value="1"/>
</dbReference>
<feature type="domain" description="Enolase N-terminal" evidence="17">
    <location>
        <begin position="4"/>
        <end position="134"/>
    </location>
</feature>
<feature type="binding site" evidence="14">
    <location>
        <begin position="364"/>
        <end position="367"/>
    </location>
    <ligand>
        <name>substrate</name>
    </ligand>
</feature>